<dbReference type="Gene3D" id="4.10.240.10">
    <property type="entry name" value="Zn(2)-C6 fungal-type DNA-binding domain"/>
    <property type="match status" value="1"/>
</dbReference>
<organism evidence="4 5">
    <name type="scientific">Trichoderma longibrachiatum ATCC 18648</name>
    <dbReference type="NCBI Taxonomy" id="983965"/>
    <lineage>
        <taxon>Eukaryota</taxon>
        <taxon>Fungi</taxon>
        <taxon>Dikarya</taxon>
        <taxon>Ascomycota</taxon>
        <taxon>Pezizomycotina</taxon>
        <taxon>Sordariomycetes</taxon>
        <taxon>Hypocreomycetidae</taxon>
        <taxon>Hypocreales</taxon>
        <taxon>Hypocreaceae</taxon>
        <taxon>Trichoderma</taxon>
    </lineage>
</organism>
<dbReference type="PANTHER" id="PTHR37534">
    <property type="entry name" value="TRANSCRIPTIONAL ACTIVATOR PROTEIN UGA3"/>
    <property type="match status" value="1"/>
</dbReference>
<dbReference type="OrthoDB" id="6730379at2759"/>
<dbReference type="GO" id="GO:0005634">
    <property type="term" value="C:nucleus"/>
    <property type="evidence" value="ECO:0007669"/>
    <property type="project" value="UniProtKB-SubCell"/>
</dbReference>
<dbReference type="SMART" id="SM00066">
    <property type="entry name" value="GAL4"/>
    <property type="match status" value="1"/>
</dbReference>
<keyword evidence="2" id="KW-0539">Nucleus</keyword>
<dbReference type="InterPro" id="IPR001138">
    <property type="entry name" value="Zn2Cys6_DnaBD"/>
</dbReference>
<dbReference type="GO" id="GO:0045944">
    <property type="term" value="P:positive regulation of transcription by RNA polymerase II"/>
    <property type="evidence" value="ECO:0007669"/>
    <property type="project" value="TreeGrafter"/>
</dbReference>
<name>A0A2T4C0Z7_TRILO</name>
<dbReference type="GO" id="GO:0008270">
    <property type="term" value="F:zinc ion binding"/>
    <property type="evidence" value="ECO:0007669"/>
    <property type="project" value="InterPro"/>
</dbReference>
<dbReference type="PANTHER" id="PTHR37534:SF39">
    <property type="entry name" value="TRANSCRIPTION FACTOR DOMAIN-CONTAINING PROTEIN"/>
    <property type="match status" value="1"/>
</dbReference>
<dbReference type="Pfam" id="PF11951">
    <property type="entry name" value="Fungal_trans_2"/>
    <property type="match status" value="1"/>
</dbReference>
<feature type="domain" description="Zn(2)-C6 fungal-type" evidence="3">
    <location>
        <begin position="11"/>
        <end position="39"/>
    </location>
</feature>
<evidence type="ECO:0000256" key="2">
    <source>
        <dbReference type="ARBA" id="ARBA00023242"/>
    </source>
</evidence>
<evidence type="ECO:0000313" key="4">
    <source>
        <dbReference type="EMBL" id="PTB75232.1"/>
    </source>
</evidence>
<evidence type="ECO:0000256" key="1">
    <source>
        <dbReference type="ARBA" id="ARBA00004123"/>
    </source>
</evidence>
<gene>
    <name evidence="4" type="ORF">M440DRAFT_1271437</name>
</gene>
<sequence>MSQNQGQTQKRCWNCRQQKIACDKTLPHCRNCLKKGRQCLGYGLKLSWPREGDRRRSASSRKEHYIIPIRSSEASFINTTSDDVRESQDQVLSRYDGTAFGEVWLTRRPQVNMARLDPYLASHDWSPVARLVSSSQSRDDLYGLLVRMSFQDETLPSLASRYAISALSYQHLAMDKAAVMHQTRAIRALQAAIETAAPSECMQLMAASMLLNIYETLNFDTSDLSWSIFFCGTKRIVNLVTKTDDTFFGDEALIIDWIFYHDVMYKFSIRHWREKNSDQILLASQRKVLSKAVFSPERQVIVPILGCSLELLDLLCQTIDAVYEPDDPNFQSESHLKQIRSLEIRLKYLQQRQSSLFPLDTTPQESTQETTVAELYRLATTIYLLRMAKREPDSAKSVLQAVDKAYETLNRLEHCERPWPLFVIALEARSEEHRGIMLRVLGKSVERRPLGAMALVARMVPDAWTQLDLREGGVDPFMLYGMIISRHRVPPCFT</sequence>
<dbReference type="GO" id="GO:0000981">
    <property type="term" value="F:DNA-binding transcription factor activity, RNA polymerase II-specific"/>
    <property type="evidence" value="ECO:0007669"/>
    <property type="project" value="InterPro"/>
</dbReference>
<dbReference type="STRING" id="983965.A0A2T4C0Z7"/>
<dbReference type="Proteomes" id="UP000240760">
    <property type="component" value="Unassembled WGS sequence"/>
</dbReference>
<dbReference type="GO" id="GO:0000976">
    <property type="term" value="F:transcription cis-regulatory region binding"/>
    <property type="evidence" value="ECO:0007669"/>
    <property type="project" value="TreeGrafter"/>
</dbReference>
<keyword evidence="5" id="KW-1185">Reference proteome</keyword>
<dbReference type="PROSITE" id="PS50048">
    <property type="entry name" value="ZN2_CY6_FUNGAL_2"/>
    <property type="match status" value="1"/>
</dbReference>
<accession>A0A2T4C0Z7</accession>
<dbReference type="InterPro" id="IPR036864">
    <property type="entry name" value="Zn2-C6_fun-type_DNA-bd_sf"/>
</dbReference>
<dbReference type="EMBL" id="KZ679134">
    <property type="protein sequence ID" value="PTB75232.1"/>
    <property type="molecule type" value="Genomic_DNA"/>
</dbReference>
<evidence type="ECO:0000313" key="5">
    <source>
        <dbReference type="Proteomes" id="UP000240760"/>
    </source>
</evidence>
<proteinExistence type="predicted"/>
<dbReference type="InterPro" id="IPR021858">
    <property type="entry name" value="Fun_TF"/>
</dbReference>
<reference evidence="4 5" key="1">
    <citation type="submission" date="2016-07" db="EMBL/GenBank/DDBJ databases">
        <title>Multiple horizontal gene transfer events from other fungi enriched the ability of initially mycotrophic Trichoderma (Ascomycota) to feed on dead plant biomass.</title>
        <authorList>
            <consortium name="DOE Joint Genome Institute"/>
            <person name="Aerts A."/>
            <person name="Atanasova L."/>
            <person name="Chenthamara K."/>
            <person name="Zhang J."/>
            <person name="Grujic M."/>
            <person name="Henrissat B."/>
            <person name="Kuo A."/>
            <person name="Salamov A."/>
            <person name="Lipzen A."/>
            <person name="Labutti K."/>
            <person name="Barry K."/>
            <person name="Miao Y."/>
            <person name="Rahimi M.J."/>
            <person name="Shen Q."/>
            <person name="Grigoriev I.V."/>
            <person name="Kubicek C.P."/>
            <person name="Druzhinina I.S."/>
        </authorList>
    </citation>
    <scope>NUCLEOTIDE SEQUENCE [LARGE SCALE GENOMIC DNA]</scope>
    <source>
        <strain evidence="4 5">ATCC 18648</strain>
    </source>
</reference>
<dbReference type="SUPFAM" id="SSF57701">
    <property type="entry name" value="Zn2/Cys6 DNA-binding domain"/>
    <property type="match status" value="1"/>
</dbReference>
<evidence type="ECO:0000259" key="3">
    <source>
        <dbReference type="PROSITE" id="PS50048"/>
    </source>
</evidence>
<dbReference type="Pfam" id="PF00172">
    <property type="entry name" value="Zn_clus"/>
    <property type="match status" value="1"/>
</dbReference>
<dbReference type="CDD" id="cd00067">
    <property type="entry name" value="GAL4"/>
    <property type="match status" value="1"/>
</dbReference>
<protein>
    <recommendedName>
        <fullName evidence="3">Zn(2)-C6 fungal-type domain-containing protein</fullName>
    </recommendedName>
</protein>
<dbReference type="AlphaFoldDB" id="A0A2T4C0Z7"/>
<comment type="subcellular location">
    <subcellularLocation>
        <location evidence="1">Nucleus</location>
    </subcellularLocation>
</comment>